<comment type="caution">
    <text evidence="1">The sequence shown here is derived from an EMBL/GenBank/DDBJ whole genome shotgun (WGS) entry which is preliminary data.</text>
</comment>
<evidence type="ECO:0000313" key="2">
    <source>
        <dbReference type="Proteomes" id="UP000829447"/>
    </source>
</evidence>
<dbReference type="EMBL" id="CM040458">
    <property type="protein sequence ID" value="MCI4378568.1"/>
    <property type="molecule type" value="Genomic_DNA"/>
</dbReference>
<sequence length="69" mass="7971">MFLFFTHCGVISFHLFGKTKRERWISEMGLGCQPDMLLWRQTKHSHSPLLRTMAKREGEEGVCVSVCVS</sequence>
<reference evidence="1 2" key="1">
    <citation type="journal article" date="2022" name="bioRxiv">
        <title>An ancient truncated duplication of the anti-Mullerian hormone receptor type 2 gene is a potential conserved master sex determinant in the Pangasiidae catfish family.</title>
        <authorList>
            <person name="Wen M."/>
            <person name="Pan Q."/>
            <person name="Jouanno E."/>
            <person name="Montfort J."/>
            <person name="Zahm M."/>
            <person name="Cabau C."/>
            <person name="Klopp C."/>
            <person name="Iampietro C."/>
            <person name="Roques C."/>
            <person name="Bouchez O."/>
            <person name="Castinel A."/>
            <person name="Donnadieu C."/>
            <person name="Parrinello H."/>
            <person name="Poncet C."/>
            <person name="Belmonte E."/>
            <person name="Gautier V."/>
            <person name="Avarre J.-C."/>
            <person name="Dugue R."/>
            <person name="Gustiano R."/>
            <person name="Ha T.T.T."/>
            <person name="Campet M."/>
            <person name="Sriphairoj K."/>
            <person name="Ribolli J."/>
            <person name="de Almeida F.L."/>
            <person name="Desvignes T."/>
            <person name="Postlethwait J.H."/>
            <person name="Bucao C.F."/>
            <person name="Robinson-Rechavi M."/>
            <person name="Bobe J."/>
            <person name="Herpin A."/>
            <person name="Guiguen Y."/>
        </authorList>
    </citation>
    <scope>NUCLEOTIDE SEQUENCE [LARGE SCALE GENOMIC DNA]</scope>
    <source>
        <strain evidence="1">YG-Dec2019</strain>
    </source>
</reference>
<dbReference type="Proteomes" id="UP000829447">
    <property type="component" value="Linkage Group LG5"/>
</dbReference>
<gene>
    <name evidence="1" type="ORF">PGIGA_G00217360</name>
</gene>
<organism evidence="1 2">
    <name type="scientific">Pangasianodon gigas</name>
    <name type="common">Mekong giant catfish</name>
    <name type="synonym">Pangasius gigas</name>
    <dbReference type="NCBI Taxonomy" id="30993"/>
    <lineage>
        <taxon>Eukaryota</taxon>
        <taxon>Metazoa</taxon>
        <taxon>Chordata</taxon>
        <taxon>Craniata</taxon>
        <taxon>Vertebrata</taxon>
        <taxon>Euteleostomi</taxon>
        <taxon>Actinopterygii</taxon>
        <taxon>Neopterygii</taxon>
        <taxon>Teleostei</taxon>
        <taxon>Ostariophysi</taxon>
        <taxon>Siluriformes</taxon>
        <taxon>Pangasiidae</taxon>
        <taxon>Pangasianodon</taxon>
    </lineage>
</organism>
<proteinExistence type="predicted"/>
<name>A0ACC5WHR3_PANGG</name>
<keyword evidence="2" id="KW-1185">Reference proteome</keyword>
<protein>
    <submittedName>
        <fullName evidence="1">Uncharacterized protein</fullName>
    </submittedName>
</protein>
<evidence type="ECO:0000313" key="1">
    <source>
        <dbReference type="EMBL" id="MCI4378568.1"/>
    </source>
</evidence>
<accession>A0ACC5WHR3</accession>